<evidence type="ECO:0000256" key="3">
    <source>
        <dbReference type="ARBA" id="ARBA00022559"/>
    </source>
</evidence>
<dbReference type="Gene3D" id="1.10.420.10">
    <property type="entry name" value="Peroxidase, domain 2"/>
    <property type="match status" value="1"/>
</dbReference>
<dbReference type="EC" id="1.11.1.-" evidence="6"/>
<dbReference type="Gene3D" id="1.10.520.10">
    <property type="match status" value="1"/>
</dbReference>
<dbReference type="PROSITE" id="PS50873">
    <property type="entry name" value="PEROXIDASE_4"/>
    <property type="match status" value="1"/>
</dbReference>
<dbReference type="Proteomes" id="UP001390339">
    <property type="component" value="Unassembled WGS sequence"/>
</dbReference>
<dbReference type="SUPFAM" id="SSF48113">
    <property type="entry name" value="Heme-dependent peroxidases"/>
    <property type="match status" value="1"/>
</dbReference>
<dbReference type="PANTHER" id="PTHR31356">
    <property type="entry name" value="THYLAKOID LUMENAL 29 KDA PROTEIN, CHLOROPLASTIC-RELATED"/>
    <property type="match status" value="1"/>
</dbReference>
<organism evidence="8 9">
    <name type="scientific">Apiospora arundinis</name>
    <dbReference type="NCBI Taxonomy" id="335852"/>
    <lineage>
        <taxon>Eukaryota</taxon>
        <taxon>Fungi</taxon>
        <taxon>Dikarya</taxon>
        <taxon>Ascomycota</taxon>
        <taxon>Pezizomycotina</taxon>
        <taxon>Sordariomycetes</taxon>
        <taxon>Xylariomycetidae</taxon>
        <taxon>Amphisphaeriales</taxon>
        <taxon>Apiosporaceae</taxon>
        <taxon>Apiospora</taxon>
    </lineage>
</organism>
<dbReference type="InterPro" id="IPR010255">
    <property type="entry name" value="Haem_peroxidase_sf"/>
</dbReference>
<dbReference type="Pfam" id="PF00141">
    <property type="entry name" value="peroxidase"/>
    <property type="match status" value="1"/>
</dbReference>
<comment type="similarity">
    <text evidence="2">Belongs to the peroxidase family. Cytochrome c peroxidase subfamily.</text>
</comment>
<name>A0ABR2I317_9PEZI</name>
<dbReference type="PANTHER" id="PTHR31356:SF53">
    <property type="entry name" value="HEME PEROXIDASE"/>
    <property type="match status" value="1"/>
</dbReference>
<evidence type="ECO:0000256" key="2">
    <source>
        <dbReference type="ARBA" id="ARBA00005997"/>
    </source>
</evidence>
<evidence type="ECO:0000256" key="6">
    <source>
        <dbReference type="RuleBase" id="RU363051"/>
    </source>
</evidence>
<keyword evidence="4" id="KW-0479">Metal-binding</keyword>
<keyword evidence="4" id="KW-0408">Iron</keyword>
<keyword evidence="5 6" id="KW-0560">Oxidoreductase</keyword>
<reference evidence="8 9" key="1">
    <citation type="journal article" date="2024" name="IMA Fungus">
        <title>Apiospora arundinis, a panoply of carbohydrate-active enzymes and secondary metabolites.</title>
        <authorList>
            <person name="Sorensen T."/>
            <person name="Petersen C."/>
            <person name="Muurmann A.T."/>
            <person name="Christiansen J.V."/>
            <person name="Brundto M.L."/>
            <person name="Overgaard C.K."/>
            <person name="Boysen A.T."/>
            <person name="Wollenberg R.D."/>
            <person name="Larsen T.O."/>
            <person name="Sorensen J.L."/>
            <person name="Nielsen K.L."/>
            <person name="Sondergaard T.E."/>
        </authorList>
    </citation>
    <scope>NUCLEOTIDE SEQUENCE [LARGE SCALE GENOMIC DNA]</scope>
    <source>
        <strain evidence="8 9">AAU 773</strain>
    </source>
</reference>
<keyword evidence="4" id="KW-0349">Heme</keyword>
<evidence type="ECO:0000256" key="5">
    <source>
        <dbReference type="ARBA" id="ARBA00023002"/>
    </source>
</evidence>
<dbReference type="EMBL" id="JAPCWZ010000007">
    <property type="protein sequence ID" value="KAK8856572.1"/>
    <property type="molecule type" value="Genomic_DNA"/>
</dbReference>
<accession>A0ABR2I317</accession>
<evidence type="ECO:0000259" key="7">
    <source>
        <dbReference type="PROSITE" id="PS50873"/>
    </source>
</evidence>
<gene>
    <name evidence="8" type="ORF">PGQ11_012484</name>
</gene>
<dbReference type="InterPro" id="IPR002207">
    <property type="entry name" value="Peroxidase_I"/>
</dbReference>
<keyword evidence="3 6" id="KW-0575">Peroxidase</keyword>
<proteinExistence type="inferred from homology"/>
<dbReference type="InterPro" id="IPR002016">
    <property type="entry name" value="Haem_peroxidase"/>
</dbReference>
<sequence>MRSSTITSYAITGAQLVSAGFVWPSKYDYVEDLYSLQAGVIRHGFIDNVTPCSFNENIKGRQDAAAWVRTAYHDAATHDAAAGTGGLDASILFETDRPENPGSAFNDTFGFFSAHYNGGVAFADLIALGLVTATASCGGPKVPFRAGRIDATEAGVLGVPEPQQDLDKHKAIFAKAGFNTEDMIAMVACGHTLGGVHHEDFPDMNENGNKGETSRFEGNDNEHPYQFDNAIATQYLDGSSQNPLVVGHNDTTNSDKRIFGADGNKTMNAMKDPAQFSAKCADIFARMIDSVPAGVELSEPIESFDMKPYIDLLALNSNGTLDFEGRIRVRVTEGTNRNGDDLAVRLAYTSRDSAKNGTIETTVEHLKGGQSIGLFGEKFKWFNFATKLDASTGIRGFTIEMSVPSTPDVPATVFDNEGTGLYPVQDAVLYQTKQSCMDTNTAQASDPFPFTVTAAVRKDQTASAAAVELAYRTPRQGILINKLEKKTFPLAKSDKKTPSDEYELYELQMPLASASWSTTFEIVLGEGANAKRVTQLYSNKLAGVACQPL</sequence>
<evidence type="ECO:0000313" key="9">
    <source>
        <dbReference type="Proteomes" id="UP001390339"/>
    </source>
</evidence>
<comment type="function">
    <text evidence="1">Destroys radicals which are normally produced within the cells and which are toxic to biological systems.</text>
</comment>
<protein>
    <recommendedName>
        <fullName evidence="6">Peroxidase</fullName>
        <ecNumber evidence="6">1.11.1.-</ecNumber>
    </recommendedName>
</protein>
<evidence type="ECO:0000256" key="1">
    <source>
        <dbReference type="ARBA" id="ARBA00003917"/>
    </source>
</evidence>
<evidence type="ECO:0000256" key="4">
    <source>
        <dbReference type="ARBA" id="ARBA00022617"/>
    </source>
</evidence>
<evidence type="ECO:0000313" key="8">
    <source>
        <dbReference type="EMBL" id="KAK8856572.1"/>
    </source>
</evidence>
<comment type="caution">
    <text evidence="8">The sequence shown here is derived from an EMBL/GenBank/DDBJ whole genome shotgun (WGS) entry which is preliminary data.</text>
</comment>
<dbReference type="InterPro" id="IPR044831">
    <property type="entry name" value="Ccp1-like"/>
</dbReference>
<keyword evidence="9" id="KW-1185">Reference proteome</keyword>
<dbReference type="PRINTS" id="PR00459">
    <property type="entry name" value="ASPEROXIDASE"/>
</dbReference>
<dbReference type="PRINTS" id="PR00458">
    <property type="entry name" value="PEROXIDASE"/>
</dbReference>
<feature type="domain" description="Plant heme peroxidase family profile" evidence="7">
    <location>
        <begin position="120"/>
        <end position="273"/>
    </location>
</feature>